<keyword evidence="3" id="KW-1185">Reference proteome</keyword>
<evidence type="ECO:0000259" key="1">
    <source>
        <dbReference type="Pfam" id="PF09722"/>
    </source>
</evidence>
<dbReference type="EMBL" id="FRAQ01000001">
    <property type="protein sequence ID" value="SHK13110.1"/>
    <property type="molecule type" value="Genomic_DNA"/>
</dbReference>
<evidence type="ECO:0000313" key="3">
    <source>
        <dbReference type="Proteomes" id="UP000184497"/>
    </source>
</evidence>
<reference evidence="3" key="1">
    <citation type="submission" date="2016-11" db="EMBL/GenBank/DDBJ databases">
        <authorList>
            <person name="Varghese N."/>
            <person name="Submissions S."/>
        </authorList>
    </citation>
    <scope>NUCLEOTIDE SEQUENCE [LARGE SCALE GENOMIC DNA]</scope>
    <source>
        <strain evidence="3">CGMCC 1.10835</strain>
    </source>
</reference>
<evidence type="ECO:0000313" key="2">
    <source>
        <dbReference type="EMBL" id="SHK13110.1"/>
    </source>
</evidence>
<dbReference type="AlphaFoldDB" id="A0A1M6PYU5"/>
<protein>
    <recommendedName>
        <fullName evidence="1">Antitoxin Xre/MbcA/ParS-like toxin-binding domain-containing protein</fullName>
    </recommendedName>
</protein>
<feature type="domain" description="Antitoxin Xre/MbcA/ParS-like toxin-binding" evidence="1">
    <location>
        <begin position="66"/>
        <end position="113"/>
    </location>
</feature>
<sequence length="142" mass="15481">MGSSENNLRPGDILAKAVERAASPLGLTSGQLALILGVNESDLGASIDPESRVGIRARQLIRIYQHLYALTGNDSSKMIHWMKTRNRQFKSAPIDRMRDTLGLEDITSYLESLSPYGASATFIISGAKSVQPDFASWRRGGT</sequence>
<organism evidence="2 3">
    <name type="scientific">Marinobacter antarcticus</name>
    <dbReference type="NCBI Taxonomy" id="564117"/>
    <lineage>
        <taxon>Bacteria</taxon>
        <taxon>Pseudomonadati</taxon>
        <taxon>Pseudomonadota</taxon>
        <taxon>Gammaproteobacteria</taxon>
        <taxon>Pseudomonadales</taxon>
        <taxon>Marinobacteraceae</taxon>
        <taxon>Marinobacter</taxon>
    </lineage>
</organism>
<dbReference type="STRING" id="564117.SAMN05216369_0588"/>
<dbReference type="RefSeq" id="WP_072795385.1">
    <property type="nucleotide sequence ID" value="NZ_FRAQ01000001.1"/>
</dbReference>
<dbReference type="InterPro" id="IPR024467">
    <property type="entry name" value="Xre/MbcA/ParS-like_toxin-bd"/>
</dbReference>
<dbReference type="Proteomes" id="UP000184497">
    <property type="component" value="Unassembled WGS sequence"/>
</dbReference>
<name>A0A1M6PYU5_9GAMM</name>
<gene>
    <name evidence="2" type="ORF">SAMN05216369_0588</name>
</gene>
<accession>A0A1M6PYU5</accession>
<dbReference type="Pfam" id="PF09722">
    <property type="entry name" value="Xre_MbcA_ParS_C"/>
    <property type="match status" value="1"/>
</dbReference>
<proteinExistence type="predicted"/>